<dbReference type="STRING" id="389348.PNK_1428"/>
<dbReference type="SUPFAM" id="SSF52058">
    <property type="entry name" value="L domain-like"/>
    <property type="match status" value="1"/>
</dbReference>
<dbReference type="EMBL" id="LN879502">
    <property type="protein sequence ID" value="CUI17040.1"/>
    <property type="molecule type" value="Genomic_DNA"/>
</dbReference>
<dbReference type="GO" id="GO:0005737">
    <property type="term" value="C:cytoplasm"/>
    <property type="evidence" value="ECO:0007669"/>
    <property type="project" value="TreeGrafter"/>
</dbReference>
<reference evidence="5" key="1">
    <citation type="submission" date="2015-09" db="EMBL/GenBank/DDBJ databases">
        <authorList>
            <person name="Bertelli C."/>
        </authorList>
    </citation>
    <scope>NUCLEOTIDE SEQUENCE [LARGE SCALE GENOMIC DNA]</scope>
    <source>
        <strain evidence="5">KNic</strain>
    </source>
</reference>
<feature type="region of interest" description="Disordered" evidence="3">
    <location>
        <begin position="58"/>
        <end position="80"/>
    </location>
</feature>
<dbReference type="InterPro" id="IPR050216">
    <property type="entry name" value="LRR_domain-containing"/>
</dbReference>
<dbReference type="RefSeq" id="WP_059061199.1">
    <property type="nucleotide sequence ID" value="NZ_LN879502.1"/>
</dbReference>
<accession>A0A0U5ES70</accession>
<proteinExistence type="predicted"/>
<dbReference type="PATRIC" id="fig|389348.3.peg.1598"/>
<dbReference type="AlphaFoldDB" id="A0A0U5ES70"/>
<organism evidence="4 5">
    <name type="scientific">Candidatus Protochlamydia naegleriophila</name>
    <dbReference type="NCBI Taxonomy" id="389348"/>
    <lineage>
        <taxon>Bacteria</taxon>
        <taxon>Pseudomonadati</taxon>
        <taxon>Chlamydiota</taxon>
        <taxon>Chlamydiia</taxon>
        <taxon>Parachlamydiales</taxon>
        <taxon>Parachlamydiaceae</taxon>
        <taxon>Candidatus Protochlamydia</taxon>
    </lineage>
</organism>
<evidence type="ECO:0000313" key="4">
    <source>
        <dbReference type="EMBL" id="CUI17040.1"/>
    </source>
</evidence>
<evidence type="ECO:0000256" key="3">
    <source>
        <dbReference type="SAM" id="MobiDB-lite"/>
    </source>
</evidence>
<dbReference type="InParanoid" id="A0A0U5ES70"/>
<keyword evidence="2" id="KW-0677">Repeat</keyword>
<dbReference type="Gene3D" id="3.80.10.10">
    <property type="entry name" value="Ribonuclease Inhibitor"/>
    <property type="match status" value="1"/>
</dbReference>
<name>A0A0U5ES70_9BACT</name>
<keyword evidence="1" id="KW-0433">Leucine-rich repeat</keyword>
<gene>
    <name evidence="4" type="ORF">PNK_1428</name>
</gene>
<evidence type="ECO:0000256" key="2">
    <source>
        <dbReference type="ARBA" id="ARBA00022737"/>
    </source>
</evidence>
<sequence>MSFNMSVGVSHSSNQATFAADAFSGSTARHSQSQTLYNWFPTQTFSDVRLSFENETPSFKAQQLPSSSSEENGTTKGMIKSSESFTGANIKALLKIEAGVAAIFSFAGRPFSSVGLLRKEKGATIEQAVFCEMYLALKAAKYSNSVLTAICNKAENQYPGQDASGNKLSVDWKARMKLITQCITKEVKEVGAFDKLQEISKLYTCTYAPGKLALLSELIEERKNLDVIHVFKCLPLQGNPAYDGFINEENKSSYESVKERVFIQASLIREWMASNSNLLATVSDLNLTPQNRESRSLASERIECALECRDYGVTSLPEEIKHLTNLARLSMAGHPIRVLPDAFYQLSSLKNLTIVYTDLEDIGNIGRLTNLGSITLNNNKLTSLPGKMAALTQLYRLSVLDNPLKSWPTFLSNLPLLAGFHLSGSLSKQPIPTELEKEYDFSYEFDSGRVVANPSEEEKEQVTCITGSKKITDFI</sequence>
<evidence type="ECO:0008006" key="6">
    <source>
        <dbReference type="Google" id="ProtNLM"/>
    </source>
</evidence>
<evidence type="ECO:0000256" key="1">
    <source>
        <dbReference type="ARBA" id="ARBA00022614"/>
    </source>
</evidence>
<dbReference type="InterPro" id="IPR032675">
    <property type="entry name" value="LRR_dom_sf"/>
</dbReference>
<dbReference type="PANTHER" id="PTHR48051:SF1">
    <property type="entry name" value="RAS SUPPRESSOR PROTEIN 1"/>
    <property type="match status" value="1"/>
</dbReference>
<dbReference type="PANTHER" id="PTHR48051">
    <property type="match status" value="1"/>
</dbReference>
<keyword evidence="5" id="KW-1185">Reference proteome</keyword>
<dbReference type="KEGG" id="pnl:PNK_1428"/>
<dbReference type="Proteomes" id="UP000069902">
    <property type="component" value="Chromosome cPNK"/>
</dbReference>
<evidence type="ECO:0000313" key="5">
    <source>
        <dbReference type="Proteomes" id="UP000069902"/>
    </source>
</evidence>
<protein>
    <recommendedName>
        <fullName evidence="6">Leucine-rich repeat-containing protein</fullName>
    </recommendedName>
</protein>